<evidence type="ECO:0000256" key="9">
    <source>
        <dbReference type="ARBA" id="ARBA00023136"/>
    </source>
</evidence>
<dbReference type="InterPro" id="IPR039426">
    <property type="entry name" value="TonB-dep_rcpt-like"/>
</dbReference>
<organism evidence="16 17">
    <name type="scientific">Sphingorhabdus lutea</name>
    <dbReference type="NCBI Taxonomy" id="1913578"/>
    <lineage>
        <taxon>Bacteria</taxon>
        <taxon>Pseudomonadati</taxon>
        <taxon>Pseudomonadota</taxon>
        <taxon>Alphaproteobacteria</taxon>
        <taxon>Sphingomonadales</taxon>
        <taxon>Sphingomonadaceae</taxon>
        <taxon>Sphingorhabdus</taxon>
    </lineage>
</organism>
<dbReference type="STRING" id="1913578.LPB140_00940"/>
<dbReference type="Proteomes" id="UP000242561">
    <property type="component" value="Chromosome"/>
</dbReference>
<dbReference type="Gene3D" id="2.40.170.20">
    <property type="entry name" value="TonB-dependent receptor, beta-barrel domain"/>
    <property type="match status" value="2"/>
</dbReference>
<dbReference type="KEGG" id="sphl:LPB140_00940"/>
<dbReference type="EMBL" id="CP018154">
    <property type="protein sequence ID" value="APG61639.1"/>
    <property type="molecule type" value="Genomic_DNA"/>
</dbReference>
<evidence type="ECO:0008006" key="18">
    <source>
        <dbReference type="Google" id="ProtNLM"/>
    </source>
</evidence>
<keyword evidence="10 11" id="KW-0998">Cell outer membrane</keyword>
<evidence type="ECO:0000256" key="4">
    <source>
        <dbReference type="ARBA" id="ARBA00022496"/>
    </source>
</evidence>
<gene>
    <name evidence="16" type="ORF">LPB140_00940</name>
</gene>
<keyword evidence="8 12" id="KW-0798">TonB box</keyword>
<dbReference type="AlphaFoldDB" id="A0A1L3J928"/>
<keyword evidence="2 11" id="KW-0813">Transport</keyword>
<dbReference type="InterPro" id="IPR012910">
    <property type="entry name" value="Plug_dom"/>
</dbReference>
<evidence type="ECO:0000256" key="6">
    <source>
        <dbReference type="ARBA" id="ARBA00023004"/>
    </source>
</evidence>
<evidence type="ECO:0000259" key="15">
    <source>
        <dbReference type="Pfam" id="PF07715"/>
    </source>
</evidence>
<feature type="domain" description="TonB-dependent receptor plug" evidence="15">
    <location>
        <begin position="47"/>
        <end position="154"/>
    </location>
</feature>
<dbReference type="PANTHER" id="PTHR32552:SF81">
    <property type="entry name" value="TONB-DEPENDENT OUTER MEMBRANE RECEPTOR"/>
    <property type="match status" value="1"/>
</dbReference>
<dbReference type="GO" id="GO:0006826">
    <property type="term" value="P:iron ion transport"/>
    <property type="evidence" value="ECO:0007669"/>
    <property type="project" value="UniProtKB-KW"/>
</dbReference>
<dbReference type="Pfam" id="PF07715">
    <property type="entry name" value="Plug"/>
    <property type="match status" value="1"/>
</dbReference>
<dbReference type="RefSeq" id="WP_072558284.1">
    <property type="nucleotide sequence ID" value="NZ_CP018154.1"/>
</dbReference>
<evidence type="ECO:0000313" key="16">
    <source>
        <dbReference type="EMBL" id="APG61639.1"/>
    </source>
</evidence>
<protein>
    <recommendedName>
        <fullName evidence="18">TonB-dependent receptor</fullName>
    </recommendedName>
</protein>
<feature type="chain" id="PRO_5012385649" description="TonB-dependent receptor" evidence="13">
    <location>
        <begin position="22"/>
        <end position="826"/>
    </location>
</feature>
<sequence>MRKIIIASLCSASCLTSPLLAQEAAPTENGGIKEIVVTARKTTESINKAPVAVTAFDSETLEDRGLNDIADIGNQTPGLSFSQAFGRDTDRPVIRGLGNVLTGVQFGVESGVSVFIDGALYRGDIQSLDFSSLERVEIVKGSQSALYGRNTYSGAINFVTKTPGNDFTGQLSVRAAEYGEKNISGSISVPLIQDVAAVRLEGRYYEYGGQHRNSLTGKKVGQEESTNVAATFYVTPGDNVRWRTRVSYEIQDDGTPALFMQGADQNNCKPGFRSANYRVGSSFFPYWPKTATSTNTNQYFCGVIKPGTVALNNDPVPVLVRNSAFGPLVTETRDGTPVDGYYKKRWFVSSGVEADLGDSGWSMGAIFAYRNELSRTGTDSDHSDAFVYFNTLFDPVPTATSALPAFANTHVSRAEDVSAELKLSTPQDKAVRGSIGAYLYDFQIRDRDITFTSGIDGIPYGSAGTDEETIRNSSVFGQVEFDLGPDITVGVEGRYMVESKSRREFTTSGSTLFRGATTKDFVPRVTIDWKPSDDSLIYAIYTEGNKPGGTNGSAGISIGRSDYEPETLRGGEIGIKQSLLDRRLQINLSAYYNKVKGVQLTTALPVGSGTLTSIATNQGDATVKGFEAELTAKLADPLTLNLGVAYTSAKFTSGCDDFQYVLNSGGFLISNALNPLPSELPLCSIKGNRLPLGSPWQANAALDYRTDISDRLEFFANLNGSYESSKFVQVHNLAETGDTFLANARLGVGGENWEFAVFGRNLTDEDSIPLATRWFDLRHGIGVGNGQPANPSTIGFQTSLDRSFPRAFFGALRKGRTFGAEVKFKF</sequence>
<keyword evidence="7" id="KW-0406">Ion transport</keyword>
<name>A0A1L3J928_9SPHN</name>
<evidence type="ECO:0000256" key="13">
    <source>
        <dbReference type="SAM" id="SignalP"/>
    </source>
</evidence>
<dbReference type="InterPro" id="IPR000531">
    <property type="entry name" value="Beta-barrel_TonB"/>
</dbReference>
<keyword evidence="5 11" id="KW-0812">Transmembrane</keyword>
<evidence type="ECO:0000256" key="3">
    <source>
        <dbReference type="ARBA" id="ARBA00022452"/>
    </source>
</evidence>
<keyword evidence="3 11" id="KW-1134">Transmembrane beta strand</keyword>
<evidence type="ECO:0000256" key="5">
    <source>
        <dbReference type="ARBA" id="ARBA00022692"/>
    </source>
</evidence>
<proteinExistence type="inferred from homology"/>
<evidence type="ECO:0000256" key="12">
    <source>
        <dbReference type="RuleBase" id="RU003357"/>
    </source>
</evidence>
<dbReference type="SUPFAM" id="SSF56935">
    <property type="entry name" value="Porins"/>
    <property type="match status" value="1"/>
</dbReference>
<dbReference type="GO" id="GO:0009279">
    <property type="term" value="C:cell outer membrane"/>
    <property type="evidence" value="ECO:0007669"/>
    <property type="project" value="UniProtKB-SubCell"/>
</dbReference>
<feature type="domain" description="TonB-dependent receptor-like beta-barrel" evidence="14">
    <location>
        <begin position="329"/>
        <end position="762"/>
    </location>
</feature>
<keyword evidence="13" id="KW-0732">Signal</keyword>
<evidence type="ECO:0000256" key="8">
    <source>
        <dbReference type="ARBA" id="ARBA00023077"/>
    </source>
</evidence>
<keyword evidence="17" id="KW-1185">Reference proteome</keyword>
<keyword evidence="4" id="KW-0410">Iron transport</keyword>
<evidence type="ECO:0000259" key="14">
    <source>
        <dbReference type="Pfam" id="PF00593"/>
    </source>
</evidence>
<dbReference type="Pfam" id="PF00593">
    <property type="entry name" value="TonB_dep_Rec_b-barrel"/>
    <property type="match status" value="1"/>
</dbReference>
<evidence type="ECO:0000256" key="7">
    <source>
        <dbReference type="ARBA" id="ARBA00023065"/>
    </source>
</evidence>
<dbReference type="PANTHER" id="PTHR32552">
    <property type="entry name" value="FERRICHROME IRON RECEPTOR-RELATED"/>
    <property type="match status" value="1"/>
</dbReference>
<evidence type="ECO:0000313" key="17">
    <source>
        <dbReference type="Proteomes" id="UP000242561"/>
    </source>
</evidence>
<keyword evidence="6" id="KW-0408">Iron</keyword>
<evidence type="ECO:0000256" key="2">
    <source>
        <dbReference type="ARBA" id="ARBA00022448"/>
    </source>
</evidence>
<dbReference type="PROSITE" id="PS52016">
    <property type="entry name" value="TONB_DEPENDENT_REC_3"/>
    <property type="match status" value="1"/>
</dbReference>
<accession>A0A1L3J928</accession>
<evidence type="ECO:0000256" key="10">
    <source>
        <dbReference type="ARBA" id="ARBA00023237"/>
    </source>
</evidence>
<evidence type="ECO:0000256" key="11">
    <source>
        <dbReference type="PROSITE-ProRule" id="PRU01360"/>
    </source>
</evidence>
<comment type="similarity">
    <text evidence="11 12">Belongs to the TonB-dependent receptor family.</text>
</comment>
<keyword evidence="9 11" id="KW-0472">Membrane</keyword>
<reference evidence="16 17" key="1">
    <citation type="submission" date="2016-11" db="EMBL/GenBank/DDBJ databases">
        <title>Sphingorhabdus sp. LPB0140, isolated from marine environment.</title>
        <authorList>
            <person name="Kim E."/>
            <person name="Yi H."/>
        </authorList>
    </citation>
    <scope>NUCLEOTIDE SEQUENCE [LARGE SCALE GENOMIC DNA]</scope>
    <source>
        <strain evidence="16 17">LPB0140</strain>
    </source>
</reference>
<dbReference type="InterPro" id="IPR036942">
    <property type="entry name" value="Beta-barrel_TonB_sf"/>
</dbReference>
<evidence type="ECO:0000256" key="1">
    <source>
        <dbReference type="ARBA" id="ARBA00004571"/>
    </source>
</evidence>
<feature type="signal peptide" evidence="13">
    <location>
        <begin position="1"/>
        <end position="21"/>
    </location>
</feature>
<comment type="subcellular location">
    <subcellularLocation>
        <location evidence="1 11">Cell outer membrane</location>
        <topology evidence="1 11">Multi-pass membrane protein</topology>
    </subcellularLocation>
</comment>